<evidence type="ECO:0000313" key="1">
    <source>
        <dbReference type="EMBL" id="BCX48150.1"/>
    </source>
</evidence>
<gene>
    <name evidence="1" type="ORF">HAHE_20580</name>
</gene>
<name>A0ABN6H3B8_9BACT</name>
<evidence type="ECO:0008006" key="3">
    <source>
        <dbReference type="Google" id="ProtNLM"/>
    </source>
</evidence>
<dbReference type="SUPFAM" id="SSF143100">
    <property type="entry name" value="TTHA1013/TTHA0281-like"/>
    <property type="match status" value="1"/>
</dbReference>
<dbReference type="Proteomes" id="UP001374893">
    <property type="component" value="Chromosome"/>
</dbReference>
<dbReference type="InterPro" id="IPR035069">
    <property type="entry name" value="TTHA1013/TTHA0281-like"/>
</dbReference>
<dbReference type="EMBL" id="AP024702">
    <property type="protein sequence ID" value="BCX48150.1"/>
    <property type="molecule type" value="Genomic_DNA"/>
</dbReference>
<keyword evidence="2" id="KW-1185">Reference proteome</keyword>
<protein>
    <recommendedName>
        <fullName evidence="3">HicB family protein</fullName>
    </recommendedName>
</protein>
<accession>A0ABN6H3B8</accession>
<reference evidence="1 2" key="1">
    <citation type="submission" date="2021-06" db="EMBL/GenBank/DDBJ databases">
        <title>Complete genome of Haloferula helveola possessing various polysaccharide degrading enzymes.</title>
        <authorList>
            <person name="Takami H."/>
            <person name="Huang C."/>
            <person name="Hamasaki K."/>
        </authorList>
    </citation>
    <scope>NUCLEOTIDE SEQUENCE [LARGE SCALE GENOMIC DNA]</scope>
    <source>
        <strain evidence="1 2">CN-1</strain>
    </source>
</reference>
<evidence type="ECO:0000313" key="2">
    <source>
        <dbReference type="Proteomes" id="UP001374893"/>
    </source>
</evidence>
<proteinExistence type="predicted"/>
<sequence length="118" mass="12562">MDSQKNFVENSLTVSVMPRGSDGYFCFVAQCHEYDICVQGSSLDECQSRFVTAVEGHIALAISMGRTPFADLPAPPAEILAELTGRVPTQASSRPIGRRAATGVDLQNLGGRATFAIA</sequence>
<organism evidence="1 2">
    <name type="scientific">Haloferula helveola</name>
    <dbReference type="NCBI Taxonomy" id="490095"/>
    <lineage>
        <taxon>Bacteria</taxon>
        <taxon>Pseudomonadati</taxon>
        <taxon>Verrucomicrobiota</taxon>
        <taxon>Verrucomicrobiia</taxon>
        <taxon>Verrucomicrobiales</taxon>
        <taxon>Verrucomicrobiaceae</taxon>
        <taxon>Haloferula</taxon>
    </lineage>
</organism>